<dbReference type="GO" id="GO:0005507">
    <property type="term" value="F:copper ion binding"/>
    <property type="evidence" value="ECO:0007669"/>
    <property type="project" value="TreeGrafter"/>
</dbReference>
<evidence type="ECO:0000256" key="9">
    <source>
        <dbReference type="ARBA" id="ARBA00049893"/>
    </source>
</evidence>
<evidence type="ECO:0000256" key="7">
    <source>
        <dbReference type="ARBA" id="ARBA00047989"/>
    </source>
</evidence>
<evidence type="ECO:0000256" key="2">
    <source>
        <dbReference type="ARBA" id="ARBA00007353"/>
    </source>
</evidence>
<dbReference type="Proteomes" id="UP000295554">
    <property type="component" value="Unassembled WGS sequence"/>
</dbReference>
<evidence type="ECO:0000256" key="8">
    <source>
        <dbReference type="ARBA" id="ARBA00048968"/>
    </source>
</evidence>
<protein>
    <recommendedName>
        <fullName evidence="10">Purine nucleoside phosphorylase</fullName>
    </recommendedName>
</protein>
<organism evidence="11 12">
    <name type="scientific">Seongchinamella unica</name>
    <dbReference type="NCBI Taxonomy" id="2547392"/>
    <lineage>
        <taxon>Bacteria</taxon>
        <taxon>Pseudomonadati</taxon>
        <taxon>Pseudomonadota</taxon>
        <taxon>Gammaproteobacteria</taxon>
        <taxon>Cellvibrionales</taxon>
        <taxon>Halieaceae</taxon>
        <taxon>Seongchinamella</taxon>
    </lineage>
</organism>
<dbReference type="AlphaFoldDB" id="A0A4R5LPD2"/>
<dbReference type="PANTHER" id="PTHR30616">
    <property type="entry name" value="UNCHARACTERIZED PROTEIN YFIH"/>
    <property type="match status" value="1"/>
</dbReference>
<dbReference type="NCBIfam" id="TIGR00726">
    <property type="entry name" value="peptidoglycan editing factor PgeF"/>
    <property type="match status" value="1"/>
</dbReference>
<dbReference type="EMBL" id="SMSE01000003">
    <property type="protein sequence ID" value="TDG12368.1"/>
    <property type="molecule type" value="Genomic_DNA"/>
</dbReference>
<evidence type="ECO:0000256" key="6">
    <source>
        <dbReference type="ARBA" id="ARBA00022833"/>
    </source>
</evidence>
<dbReference type="CDD" id="cd16833">
    <property type="entry name" value="YfiH"/>
    <property type="match status" value="1"/>
</dbReference>
<dbReference type="InterPro" id="IPR003730">
    <property type="entry name" value="Cu_polyphenol_OxRdtase"/>
</dbReference>
<evidence type="ECO:0000256" key="3">
    <source>
        <dbReference type="ARBA" id="ARBA00022679"/>
    </source>
</evidence>
<dbReference type="SUPFAM" id="SSF64438">
    <property type="entry name" value="CNF1/YfiH-like putative cysteine hydrolases"/>
    <property type="match status" value="1"/>
</dbReference>
<keyword evidence="5" id="KW-0378">Hydrolase</keyword>
<evidence type="ECO:0000256" key="4">
    <source>
        <dbReference type="ARBA" id="ARBA00022723"/>
    </source>
</evidence>
<dbReference type="InterPro" id="IPR038371">
    <property type="entry name" value="Cu_polyphenol_OxRdtase_sf"/>
</dbReference>
<keyword evidence="4" id="KW-0479">Metal-binding</keyword>
<keyword evidence="12" id="KW-1185">Reference proteome</keyword>
<evidence type="ECO:0000256" key="1">
    <source>
        <dbReference type="ARBA" id="ARBA00000553"/>
    </source>
</evidence>
<sequence length="243" mass="25755">MTPPFIEPGWHLPGVTALSTTRVGGVSAAPFASFNLGHHVDDEPGAVTVNRNRLLSALPADTQIQWLQQVHGSNAVRAGEKLYPEADACWSDQPGIACAVLTADCLPVLLASEDGKVVAAAHAGWRGLLAGVLEATVAAMDVDPMRLMAWMGPAIGPDAFEVGPEVRAAFIDSAPVGSAFVPGAQPGKYLANIYQLARYRLAQSGVNRIQGGNRCSYTESDQFFSYRRDGRTGRMASVIVINP</sequence>
<dbReference type="RefSeq" id="WP_133213091.1">
    <property type="nucleotide sequence ID" value="NZ_SMSE01000003.1"/>
</dbReference>
<reference evidence="11 12" key="1">
    <citation type="submission" date="2019-03" db="EMBL/GenBank/DDBJ databases">
        <title>Seongchinamella monodicae gen. nov., sp. nov., a novel member of the Gammaproteobacteria isolated from a tidal mudflat of beach.</title>
        <authorList>
            <person name="Yang H.G."/>
            <person name="Kang J.W."/>
            <person name="Lee S.D."/>
        </authorList>
    </citation>
    <scope>NUCLEOTIDE SEQUENCE [LARGE SCALE GENOMIC DNA]</scope>
    <source>
        <strain evidence="11 12">GH4-78</strain>
    </source>
</reference>
<comment type="caution">
    <text evidence="11">The sequence shown here is derived from an EMBL/GenBank/DDBJ whole genome shotgun (WGS) entry which is preliminary data.</text>
</comment>
<dbReference type="PANTHER" id="PTHR30616:SF2">
    <property type="entry name" value="PURINE NUCLEOSIDE PHOSPHORYLASE LACC1"/>
    <property type="match status" value="1"/>
</dbReference>
<accession>A0A4R5LPD2</accession>
<dbReference type="Gene3D" id="3.60.140.10">
    <property type="entry name" value="CNF1/YfiH-like putative cysteine hydrolases"/>
    <property type="match status" value="1"/>
</dbReference>
<comment type="catalytic activity">
    <reaction evidence="1">
        <text>inosine + phosphate = alpha-D-ribose 1-phosphate + hypoxanthine</text>
        <dbReference type="Rhea" id="RHEA:27646"/>
        <dbReference type="ChEBI" id="CHEBI:17368"/>
        <dbReference type="ChEBI" id="CHEBI:17596"/>
        <dbReference type="ChEBI" id="CHEBI:43474"/>
        <dbReference type="ChEBI" id="CHEBI:57720"/>
        <dbReference type="EC" id="2.4.2.1"/>
    </reaction>
    <physiologicalReaction direction="left-to-right" evidence="1">
        <dbReference type="Rhea" id="RHEA:27647"/>
    </physiologicalReaction>
</comment>
<name>A0A4R5LPD2_9GAMM</name>
<evidence type="ECO:0000256" key="5">
    <source>
        <dbReference type="ARBA" id="ARBA00022801"/>
    </source>
</evidence>
<dbReference type="GO" id="GO:0016787">
    <property type="term" value="F:hydrolase activity"/>
    <property type="evidence" value="ECO:0007669"/>
    <property type="project" value="UniProtKB-KW"/>
</dbReference>
<dbReference type="Pfam" id="PF02578">
    <property type="entry name" value="Cu-oxidase_4"/>
    <property type="match status" value="1"/>
</dbReference>
<evidence type="ECO:0000256" key="10">
    <source>
        <dbReference type="RuleBase" id="RU361274"/>
    </source>
</evidence>
<comment type="similarity">
    <text evidence="2 10">Belongs to the purine nucleoside phosphorylase YfiH/LACC1 family.</text>
</comment>
<keyword evidence="6" id="KW-0862">Zinc</keyword>
<comment type="catalytic activity">
    <reaction evidence="7">
        <text>adenosine + H2O + H(+) = inosine + NH4(+)</text>
        <dbReference type="Rhea" id="RHEA:24408"/>
        <dbReference type="ChEBI" id="CHEBI:15377"/>
        <dbReference type="ChEBI" id="CHEBI:15378"/>
        <dbReference type="ChEBI" id="CHEBI:16335"/>
        <dbReference type="ChEBI" id="CHEBI:17596"/>
        <dbReference type="ChEBI" id="CHEBI:28938"/>
        <dbReference type="EC" id="3.5.4.4"/>
    </reaction>
    <physiologicalReaction direction="left-to-right" evidence="7">
        <dbReference type="Rhea" id="RHEA:24409"/>
    </physiologicalReaction>
</comment>
<proteinExistence type="inferred from homology"/>
<evidence type="ECO:0000313" key="11">
    <source>
        <dbReference type="EMBL" id="TDG12368.1"/>
    </source>
</evidence>
<gene>
    <name evidence="11" type="primary">pgeF</name>
    <name evidence="11" type="ORF">E2F43_12165</name>
</gene>
<keyword evidence="3" id="KW-0808">Transferase</keyword>
<dbReference type="InterPro" id="IPR011324">
    <property type="entry name" value="Cytotoxic_necrot_fac-like_cat"/>
</dbReference>
<dbReference type="GO" id="GO:0017061">
    <property type="term" value="F:S-methyl-5-thioadenosine phosphorylase activity"/>
    <property type="evidence" value="ECO:0007669"/>
    <property type="project" value="UniProtKB-EC"/>
</dbReference>
<evidence type="ECO:0000313" key="12">
    <source>
        <dbReference type="Proteomes" id="UP000295554"/>
    </source>
</evidence>
<comment type="catalytic activity">
    <reaction evidence="8">
        <text>adenosine + phosphate = alpha-D-ribose 1-phosphate + adenine</text>
        <dbReference type="Rhea" id="RHEA:27642"/>
        <dbReference type="ChEBI" id="CHEBI:16335"/>
        <dbReference type="ChEBI" id="CHEBI:16708"/>
        <dbReference type="ChEBI" id="CHEBI:43474"/>
        <dbReference type="ChEBI" id="CHEBI:57720"/>
        <dbReference type="EC" id="2.4.2.1"/>
    </reaction>
    <physiologicalReaction direction="left-to-right" evidence="8">
        <dbReference type="Rhea" id="RHEA:27643"/>
    </physiologicalReaction>
</comment>
<dbReference type="OrthoDB" id="4279at2"/>
<comment type="catalytic activity">
    <reaction evidence="9">
        <text>S-methyl-5'-thioadenosine + phosphate = 5-(methylsulfanyl)-alpha-D-ribose 1-phosphate + adenine</text>
        <dbReference type="Rhea" id="RHEA:11852"/>
        <dbReference type="ChEBI" id="CHEBI:16708"/>
        <dbReference type="ChEBI" id="CHEBI:17509"/>
        <dbReference type="ChEBI" id="CHEBI:43474"/>
        <dbReference type="ChEBI" id="CHEBI:58533"/>
        <dbReference type="EC" id="2.4.2.28"/>
    </reaction>
    <physiologicalReaction direction="left-to-right" evidence="9">
        <dbReference type="Rhea" id="RHEA:11853"/>
    </physiologicalReaction>
</comment>